<accession>A0A087U4C8</accession>
<evidence type="ECO:0000256" key="5">
    <source>
        <dbReference type="ARBA" id="ARBA00023004"/>
    </source>
</evidence>
<keyword evidence="12" id="KW-0813">Transport</keyword>
<feature type="region of interest" description="Disordered" evidence="13">
    <location>
        <begin position="1"/>
        <end position="36"/>
    </location>
</feature>
<gene>
    <name evidence="15" type="ORF">X975_05199</name>
</gene>
<comment type="catalytic activity">
    <reaction evidence="11">
        <text>H2O2 + AH2 = A + 2 H2O</text>
        <dbReference type="Rhea" id="RHEA:30275"/>
        <dbReference type="ChEBI" id="CHEBI:13193"/>
        <dbReference type="ChEBI" id="CHEBI:15377"/>
        <dbReference type="ChEBI" id="CHEBI:16240"/>
        <dbReference type="ChEBI" id="CHEBI:17499"/>
    </reaction>
</comment>
<dbReference type="GO" id="GO:0016491">
    <property type="term" value="F:oxidoreductase activity"/>
    <property type="evidence" value="ECO:0007669"/>
    <property type="project" value="UniProtKB-KW"/>
</dbReference>
<dbReference type="GO" id="GO:0005344">
    <property type="term" value="F:oxygen carrier activity"/>
    <property type="evidence" value="ECO:0007669"/>
    <property type="project" value="UniProtKB-KW"/>
</dbReference>
<dbReference type="PRINTS" id="PR00613">
    <property type="entry name" value="MYOGLOBIN"/>
</dbReference>
<dbReference type="GO" id="GO:0046872">
    <property type="term" value="F:metal ion binding"/>
    <property type="evidence" value="ECO:0007669"/>
    <property type="project" value="UniProtKB-KW"/>
</dbReference>
<keyword evidence="2 12" id="KW-0349">Heme</keyword>
<keyword evidence="4" id="KW-0560">Oxidoreductase</keyword>
<keyword evidence="3" id="KW-0479">Metal-binding</keyword>
<keyword evidence="6" id="KW-0514">Muscle protein</keyword>
<dbReference type="PROSITE" id="PS01033">
    <property type="entry name" value="GLOBIN"/>
    <property type="match status" value="1"/>
</dbReference>
<feature type="non-terminal residue" evidence="15">
    <location>
        <position position="194"/>
    </location>
</feature>
<dbReference type="InterPro" id="IPR000971">
    <property type="entry name" value="Globin"/>
</dbReference>
<dbReference type="InterPro" id="IPR012292">
    <property type="entry name" value="Globin/Proto"/>
</dbReference>
<dbReference type="OrthoDB" id="6344802at2759"/>
<dbReference type="InterPro" id="IPR050532">
    <property type="entry name" value="Globin-like_OT"/>
</dbReference>
<dbReference type="InterPro" id="IPR009050">
    <property type="entry name" value="Globin-like_sf"/>
</dbReference>
<organism evidence="15 16">
    <name type="scientific">Stegodyphus mimosarum</name>
    <name type="common">African social velvet spider</name>
    <dbReference type="NCBI Taxonomy" id="407821"/>
    <lineage>
        <taxon>Eukaryota</taxon>
        <taxon>Metazoa</taxon>
        <taxon>Ecdysozoa</taxon>
        <taxon>Arthropoda</taxon>
        <taxon>Chelicerata</taxon>
        <taxon>Arachnida</taxon>
        <taxon>Araneae</taxon>
        <taxon>Araneomorphae</taxon>
        <taxon>Entelegynae</taxon>
        <taxon>Eresoidea</taxon>
        <taxon>Eresidae</taxon>
        <taxon>Stegodyphus</taxon>
    </lineage>
</organism>
<dbReference type="Pfam" id="PF00042">
    <property type="entry name" value="Globin"/>
    <property type="match status" value="1"/>
</dbReference>
<dbReference type="GO" id="GO:0019825">
    <property type="term" value="F:oxygen binding"/>
    <property type="evidence" value="ECO:0007669"/>
    <property type="project" value="InterPro"/>
</dbReference>
<evidence type="ECO:0000256" key="13">
    <source>
        <dbReference type="SAM" id="MobiDB-lite"/>
    </source>
</evidence>
<dbReference type="InterPro" id="IPR002335">
    <property type="entry name" value="Myoglobin"/>
</dbReference>
<evidence type="ECO:0000256" key="4">
    <source>
        <dbReference type="ARBA" id="ARBA00023002"/>
    </source>
</evidence>
<dbReference type="STRING" id="407821.A0A087U4C8"/>
<dbReference type="SUPFAM" id="SSF46458">
    <property type="entry name" value="Globin-like"/>
    <property type="match status" value="1"/>
</dbReference>
<protein>
    <recommendedName>
        <fullName evidence="8">Nitrite reductase MB</fullName>
    </recommendedName>
    <alternativeName>
        <fullName evidence="9">Pseudoperoxidase MB</fullName>
    </alternativeName>
</protein>
<keyword evidence="12" id="KW-0561">Oxygen transport</keyword>
<evidence type="ECO:0000256" key="8">
    <source>
        <dbReference type="ARBA" id="ARBA00044552"/>
    </source>
</evidence>
<comment type="similarity">
    <text evidence="12">Belongs to the globin family.</text>
</comment>
<dbReference type="OMA" id="CMFIKLF"/>
<dbReference type="AlphaFoldDB" id="A0A087U4C8"/>
<dbReference type="GO" id="GO:0016528">
    <property type="term" value="C:sarcoplasm"/>
    <property type="evidence" value="ECO:0007669"/>
    <property type="project" value="UniProtKB-SubCell"/>
</dbReference>
<evidence type="ECO:0000256" key="6">
    <source>
        <dbReference type="ARBA" id="ARBA00023179"/>
    </source>
</evidence>
<evidence type="ECO:0000313" key="16">
    <source>
        <dbReference type="Proteomes" id="UP000054359"/>
    </source>
</evidence>
<evidence type="ECO:0000256" key="10">
    <source>
        <dbReference type="ARBA" id="ARBA00048118"/>
    </source>
</evidence>
<evidence type="ECO:0000313" key="15">
    <source>
        <dbReference type="EMBL" id="KFM72217.1"/>
    </source>
</evidence>
<evidence type="ECO:0000259" key="14">
    <source>
        <dbReference type="PROSITE" id="PS01033"/>
    </source>
</evidence>
<name>A0A087U4C8_STEMI</name>
<evidence type="ECO:0000256" key="3">
    <source>
        <dbReference type="ARBA" id="ARBA00022723"/>
    </source>
</evidence>
<dbReference type="PANTHER" id="PTHR46458">
    <property type="entry name" value="BLR2807 PROTEIN"/>
    <property type="match status" value="1"/>
</dbReference>
<evidence type="ECO:0000256" key="2">
    <source>
        <dbReference type="ARBA" id="ARBA00022617"/>
    </source>
</evidence>
<comment type="subcellular location">
    <subcellularLocation>
        <location evidence="7">Cytoplasm</location>
        <location evidence="7">Sarcoplasm</location>
    </subcellularLocation>
</comment>
<dbReference type="PANTHER" id="PTHR46458:SF5">
    <property type="entry name" value="GLOBIN FAMILY PROFILE DOMAIN-CONTAINING PROTEIN"/>
    <property type="match status" value="1"/>
</dbReference>
<dbReference type="Gene3D" id="1.10.490.10">
    <property type="entry name" value="Globins"/>
    <property type="match status" value="1"/>
</dbReference>
<evidence type="ECO:0000256" key="11">
    <source>
        <dbReference type="ARBA" id="ARBA00049931"/>
    </source>
</evidence>
<reference evidence="15 16" key="1">
    <citation type="submission" date="2013-11" db="EMBL/GenBank/DDBJ databases">
        <title>Genome sequencing of Stegodyphus mimosarum.</title>
        <authorList>
            <person name="Bechsgaard J."/>
        </authorList>
    </citation>
    <scope>NUCLEOTIDE SEQUENCE [LARGE SCALE GENOMIC DNA]</scope>
</reference>
<dbReference type="Proteomes" id="UP000054359">
    <property type="component" value="Unassembled WGS sequence"/>
</dbReference>
<evidence type="ECO:0000256" key="9">
    <source>
        <dbReference type="ARBA" id="ARBA00044553"/>
    </source>
</evidence>
<dbReference type="EMBL" id="KK118090">
    <property type="protein sequence ID" value="KFM72217.1"/>
    <property type="molecule type" value="Genomic_DNA"/>
</dbReference>
<comment type="catalytic activity">
    <reaction evidence="10">
        <text>Fe(III)-heme b-[protein] + nitric oxide + H2O = Fe(II)-heme b-[protein] + nitrite + 2 H(+)</text>
        <dbReference type="Rhea" id="RHEA:77711"/>
        <dbReference type="Rhea" id="RHEA-COMP:18975"/>
        <dbReference type="Rhea" id="RHEA-COMP:18976"/>
        <dbReference type="ChEBI" id="CHEBI:15377"/>
        <dbReference type="ChEBI" id="CHEBI:15378"/>
        <dbReference type="ChEBI" id="CHEBI:16301"/>
        <dbReference type="ChEBI" id="CHEBI:16480"/>
        <dbReference type="ChEBI" id="CHEBI:55376"/>
        <dbReference type="ChEBI" id="CHEBI:60344"/>
    </reaction>
    <physiologicalReaction direction="right-to-left" evidence="10">
        <dbReference type="Rhea" id="RHEA:77713"/>
    </physiologicalReaction>
</comment>
<dbReference type="GO" id="GO:0020037">
    <property type="term" value="F:heme binding"/>
    <property type="evidence" value="ECO:0007669"/>
    <property type="project" value="InterPro"/>
</dbReference>
<keyword evidence="5" id="KW-0408">Iron</keyword>
<feature type="domain" description="Globin" evidence="14">
    <location>
        <begin position="37"/>
        <end position="186"/>
    </location>
</feature>
<keyword evidence="16" id="KW-1185">Reference proteome</keyword>
<keyword evidence="1" id="KW-0963">Cytoplasm</keyword>
<evidence type="ECO:0000256" key="1">
    <source>
        <dbReference type="ARBA" id="ARBA00022490"/>
    </source>
</evidence>
<evidence type="ECO:0000256" key="7">
    <source>
        <dbReference type="ARBA" id="ARBA00044498"/>
    </source>
</evidence>
<sequence length="194" mass="22331">MGCTFAKVPKDGKGSVQDLNHAGDAPSAPPAQDPRIPLTARQKFSISKSWKAIARAMEQTGVTMFTKLFEENEELLELFEKFKHMKSREEREQSEELREHATTVMTTLDESIMSLDNVDQCIDYLRNVGRSHRKIKGFKSEYFWKMEAPFLAAVKETLEDRYTENMESIYKITIHFILQTVIEGFEGTQQQNSV</sequence>
<evidence type="ECO:0000256" key="12">
    <source>
        <dbReference type="RuleBase" id="RU000356"/>
    </source>
</evidence>
<proteinExistence type="inferred from homology"/>